<feature type="binding site" evidence="7">
    <location>
        <position position="214"/>
    </location>
    <ligand>
        <name>Mg(2+)</name>
        <dbReference type="ChEBI" id="CHEBI:18420"/>
    </ligand>
</feature>
<feature type="domain" description="Mandelate racemase/muconate lactonizing enzyme C-terminal" evidence="8">
    <location>
        <begin position="143"/>
        <end position="235"/>
    </location>
</feature>
<dbReference type="SFLD" id="SFLDG00180">
    <property type="entry name" value="muconate_cycloisomerase"/>
    <property type="match status" value="1"/>
</dbReference>
<dbReference type="AlphaFoldDB" id="A0A942TCE3"/>
<dbReference type="EMBL" id="JAGYPG010000001">
    <property type="protein sequence ID" value="MBS4195115.1"/>
    <property type="molecule type" value="Genomic_DNA"/>
</dbReference>
<evidence type="ECO:0000256" key="6">
    <source>
        <dbReference type="ARBA" id="ARBA00029491"/>
    </source>
</evidence>
<feature type="active site" description="Proton donor" evidence="7">
    <location>
        <position position="164"/>
    </location>
</feature>
<organism evidence="9 10">
    <name type="scientific">Lederbergia citri</name>
    <dbReference type="NCBI Taxonomy" id="2833580"/>
    <lineage>
        <taxon>Bacteria</taxon>
        <taxon>Bacillati</taxon>
        <taxon>Bacillota</taxon>
        <taxon>Bacilli</taxon>
        <taxon>Bacillales</taxon>
        <taxon>Bacillaceae</taxon>
        <taxon>Lederbergia</taxon>
    </lineage>
</organism>
<dbReference type="InterPro" id="IPR013341">
    <property type="entry name" value="Mandelate_racemase_N_dom"/>
</dbReference>
<dbReference type="InterPro" id="IPR047585">
    <property type="entry name" value="MenC"/>
</dbReference>
<dbReference type="Pfam" id="PF02746">
    <property type="entry name" value="MR_MLE_N"/>
    <property type="match status" value="1"/>
</dbReference>
<proteinExistence type="inferred from homology"/>
<dbReference type="NCBIfam" id="TIGR01928">
    <property type="entry name" value="menC_lowGC_arch"/>
    <property type="match status" value="1"/>
</dbReference>
<dbReference type="GO" id="GO:0016854">
    <property type="term" value="F:racemase and epimerase activity"/>
    <property type="evidence" value="ECO:0007669"/>
    <property type="project" value="UniProtKB-ARBA"/>
</dbReference>
<keyword evidence="5 7" id="KW-0456">Lyase</keyword>
<keyword evidence="2 7" id="KW-0474">Menaquinone biosynthesis</keyword>
<evidence type="ECO:0000256" key="2">
    <source>
        <dbReference type="ARBA" id="ARBA00022428"/>
    </source>
</evidence>
<evidence type="ECO:0000256" key="7">
    <source>
        <dbReference type="HAMAP-Rule" id="MF_01933"/>
    </source>
</evidence>
<feature type="active site" description="Proton acceptor" evidence="7">
    <location>
        <position position="263"/>
    </location>
</feature>
<dbReference type="InterPro" id="IPR036849">
    <property type="entry name" value="Enolase-like_C_sf"/>
</dbReference>
<dbReference type="Gene3D" id="3.20.20.120">
    <property type="entry name" value="Enolase-like C-terminal domain"/>
    <property type="match status" value="1"/>
</dbReference>
<evidence type="ECO:0000256" key="5">
    <source>
        <dbReference type="ARBA" id="ARBA00023239"/>
    </source>
</evidence>
<dbReference type="SFLD" id="SFLDS00001">
    <property type="entry name" value="Enolase"/>
    <property type="match status" value="1"/>
</dbReference>
<name>A0A942TCE3_9BACI</name>
<protein>
    <recommendedName>
        <fullName evidence="6 7">o-succinylbenzoate synthase</fullName>
        <shortName evidence="7">OSB synthase</shortName>
        <shortName evidence="7">OSBS</shortName>
        <ecNumber evidence="6 7">4.2.1.113</ecNumber>
    </recommendedName>
    <alternativeName>
        <fullName evidence="7">4-(2'-carboxyphenyl)-4-oxybutyric acid synthase</fullName>
    </alternativeName>
    <alternativeName>
        <fullName evidence="7">o-succinylbenzoic acid synthase</fullName>
    </alternativeName>
</protein>
<feature type="binding site" evidence="7">
    <location>
        <position position="239"/>
    </location>
    <ligand>
        <name>Mg(2+)</name>
        <dbReference type="ChEBI" id="CHEBI:18420"/>
    </ligand>
</feature>
<dbReference type="InterPro" id="IPR029017">
    <property type="entry name" value="Enolase-like_N"/>
</dbReference>
<comment type="similarity">
    <text evidence="7">Belongs to the mandelate racemase/muconate lactonizing enzyme family. MenC type 2 subfamily.</text>
</comment>
<dbReference type="GO" id="GO:0000287">
    <property type="term" value="F:magnesium ion binding"/>
    <property type="evidence" value="ECO:0007669"/>
    <property type="project" value="UniProtKB-UniRule"/>
</dbReference>
<comment type="caution">
    <text evidence="9">The sequence shown here is derived from an EMBL/GenBank/DDBJ whole genome shotgun (WGS) entry which is preliminary data.</text>
</comment>
<sequence length="373" mass="41712">MLHIERVRLSIIEMPLKKPFTTHLGTLGNRQSIIIEVIDRDGVSGFGEAVAFSSPWYTEETTKTEWHILNDYLIPGLFNQEINHPNEVSSLFDSIRRNEMAKSGIETAIWDLYAKKQAEPLSKLLGGSRKEVPTGAVVATQNAEAAIKQIEKFQEEGYQRIKVKISPGNDIDFLKAVRKEYPNLPLMADANSAYTLDDIEQLKALDDFQLMMIEQPLSVTDMVDHATLQKHISTPICLDESITSFHDAYSAIKLGSCQIINIKMGRVGGLENAKRIHDLCVEHHIKVWCGGMIEFGVSRAHNLALATLEGFTIPGDIVSSQHYWEKDIIEPFVEVNNGMISVPTGAGIGFSINRKRLKEVTISYEEYVKGKGV</sequence>
<dbReference type="PANTHER" id="PTHR48073:SF5">
    <property type="entry name" value="O-SUCCINYLBENZOATE SYNTHASE"/>
    <property type="match status" value="1"/>
</dbReference>
<dbReference type="SUPFAM" id="SSF51604">
    <property type="entry name" value="Enolase C-terminal domain-like"/>
    <property type="match status" value="1"/>
</dbReference>
<evidence type="ECO:0000256" key="4">
    <source>
        <dbReference type="ARBA" id="ARBA00022842"/>
    </source>
</evidence>
<dbReference type="EC" id="4.2.1.113" evidence="6 7"/>
<dbReference type="InterPro" id="IPR010197">
    <property type="entry name" value="OSBS/NAAAR"/>
</dbReference>
<reference evidence="9 10" key="1">
    <citation type="submission" date="2021-05" db="EMBL/GenBank/DDBJ databases">
        <title>Novel Bacillus species.</title>
        <authorList>
            <person name="Liu G."/>
        </authorList>
    </citation>
    <scope>NUCLEOTIDE SEQUENCE [LARGE SCALE GENOMIC DNA]</scope>
    <source>
        <strain evidence="10">FJAT-49780</strain>
    </source>
</reference>
<dbReference type="GO" id="GO:0043748">
    <property type="term" value="F:O-succinylbenzoate synthase activity"/>
    <property type="evidence" value="ECO:0007669"/>
    <property type="project" value="UniProtKB-EC"/>
</dbReference>
<comment type="pathway">
    <text evidence="7">Quinol/quinone metabolism; 1,4-dihydroxy-2-naphthoate biosynthesis; 1,4-dihydroxy-2-naphthoate from chorismate: step 4/7.</text>
</comment>
<evidence type="ECO:0000313" key="9">
    <source>
        <dbReference type="EMBL" id="MBS4195115.1"/>
    </source>
</evidence>
<dbReference type="PANTHER" id="PTHR48073">
    <property type="entry name" value="O-SUCCINYLBENZOATE SYNTHASE-RELATED"/>
    <property type="match status" value="1"/>
</dbReference>
<keyword evidence="10" id="KW-1185">Reference proteome</keyword>
<accession>A0A942TCE3</accession>
<dbReference type="Pfam" id="PF13378">
    <property type="entry name" value="MR_MLE_C"/>
    <property type="match status" value="1"/>
</dbReference>
<dbReference type="InterPro" id="IPR029065">
    <property type="entry name" value="Enolase_C-like"/>
</dbReference>
<evidence type="ECO:0000313" key="10">
    <source>
        <dbReference type="Proteomes" id="UP000681414"/>
    </source>
</evidence>
<keyword evidence="3 7" id="KW-0479">Metal-binding</keyword>
<dbReference type="SUPFAM" id="SSF54826">
    <property type="entry name" value="Enolase N-terminal domain-like"/>
    <property type="match status" value="1"/>
</dbReference>
<dbReference type="HAMAP" id="MF_01933">
    <property type="entry name" value="MenC_2"/>
    <property type="match status" value="1"/>
</dbReference>
<comment type="cofactor">
    <cofactor evidence="1 7">
        <name>a divalent metal cation</name>
        <dbReference type="ChEBI" id="CHEBI:60240"/>
    </cofactor>
</comment>
<comment type="pathway">
    <text evidence="7">Quinol/quinone metabolism; menaquinone biosynthesis.</text>
</comment>
<dbReference type="CDD" id="cd03317">
    <property type="entry name" value="NAAAR"/>
    <property type="match status" value="1"/>
</dbReference>
<evidence type="ECO:0000256" key="1">
    <source>
        <dbReference type="ARBA" id="ARBA00001968"/>
    </source>
</evidence>
<evidence type="ECO:0000259" key="8">
    <source>
        <dbReference type="SMART" id="SM00922"/>
    </source>
</evidence>
<comment type="function">
    <text evidence="7">Converts 2-succinyl-6-hydroxy-2,4-cyclohexadiene-1-carboxylate (SHCHC) to 2-succinylbenzoate (OSB).</text>
</comment>
<dbReference type="InterPro" id="IPR013342">
    <property type="entry name" value="Mandelate_racemase_C"/>
</dbReference>
<dbReference type="GO" id="GO:0009234">
    <property type="term" value="P:menaquinone biosynthetic process"/>
    <property type="evidence" value="ECO:0007669"/>
    <property type="project" value="UniProtKB-UniRule"/>
</dbReference>
<dbReference type="RefSeq" id="WP_213124246.1">
    <property type="nucleotide sequence ID" value="NZ_JAGYPG010000001.1"/>
</dbReference>
<feature type="binding site" evidence="7">
    <location>
        <position position="189"/>
    </location>
    <ligand>
        <name>Mg(2+)</name>
        <dbReference type="ChEBI" id="CHEBI:18420"/>
    </ligand>
</feature>
<dbReference type="Proteomes" id="UP000681414">
    <property type="component" value="Unassembled WGS sequence"/>
</dbReference>
<keyword evidence="4 7" id="KW-0460">Magnesium</keyword>
<comment type="catalytic activity">
    <reaction evidence="7">
        <text>(1R,6R)-6-hydroxy-2-succinyl-cyclohexa-2,4-diene-1-carboxylate = 2-succinylbenzoate + H2O</text>
        <dbReference type="Rhea" id="RHEA:10196"/>
        <dbReference type="ChEBI" id="CHEBI:15377"/>
        <dbReference type="ChEBI" id="CHEBI:18325"/>
        <dbReference type="ChEBI" id="CHEBI:58689"/>
        <dbReference type="EC" id="4.2.1.113"/>
    </reaction>
</comment>
<evidence type="ECO:0000256" key="3">
    <source>
        <dbReference type="ARBA" id="ARBA00022723"/>
    </source>
</evidence>
<dbReference type="SFLD" id="SFLDF00009">
    <property type="entry name" value="o-succinylbenzoate_synthase"/>
    <property type="match status" value="1"/>
</dbReference>
<dbReference type="Gene3D" id="3.30.390.10">
    <property type="entry name" value="Enolase-like, N-terminal domain"/>
    <property type="match status" value="1"/>
</dbReference>
<gene>
    <name evidence="7 9" type="primary">menC</name>
    <name evidence="9" type="ORF">KHA97_08490</name>
</gene>
<dbReference type="SMART" id="SM00922">
    <property type="entry name" value="MR_MLE"/>
    <property type="match status" value="1"/>
</dbReference>